<dbReference type="Pfam" id="PF23084">
    <property type="entry name" value="KH_PARP14_1"/>
    <property type="match status" value="1"/>
</dbReference>
<feature type="domain" description="Macro" evidence="10">
    <location>
        <begin position="600"/>
        <end position="774"/>
    </location>
</feature>
<dbReference type="InterPro" id="IPR012677">
    <property type="entry name" value="Nucleotide-bd_a/b_plait_sf"/>
</dbReference>
<dbReference type="GO" id="GO:0005737">
    <property type="term" value="C:cytoplasm"/>
    <property type="evidence" value="ECO:0007669"/>
    <property type="project" value="TreeGrafter"/>
</dbReference>
<feature type="domain" description="Macro" evidence="10">
    <location>
        <begin position="485"/>
        <end position="604"/>
    </location>
</feature>
<dbReference type="Gene3D" id="3.30.70.330">
    <property type="match status" value="2"/>
</dbReference>
<evidence type="ECO:0000256" key="4">
    <source>
        <dbReference type="ARBA" id="ARBA00023027"/>
    </source>
</evidence>
<protein>
    <recommendedName>
        <fullName evidence="7">Poly [ADP-ribose] polymerase</fullName>
        <shortName evidence="7">PARP</shortName>
        <ecNumber evidence="7">2.4.2.-</ecNumber>
    </recommendedName>
</protein>
<feature type="non-terminal residue" evidence="11">
    <location>
        <position position="1"/>
    </location>
</feature>
<dbReference type="InterPro" id="IPR034464">
    <property type="entry name" value="PAR10_RRM1_2"/>
</dbReference>
<dbReference type="InterPro" id="IPR002589">
    <property type="entry name" value="Macro_dom"/>
</dbReference>
<dbReference type="Pfam" id="PF01661">
    <property type="entry name" value="Macro"/>
    <property type="match status" value="3"/>
</dbReference>
<dbReference type="Pfam" id="PF23222">
    <property type="entry name" value="RRM_PARP14_1"/>
    <property type="match status" value="1"/>
</dbReference>
<dbReference type="Pfam" id="PF02825">
    <property type="entry name" value="WWE"/>
    <property type="match status" value="1"/>
</dbReference>
<dbReference type="Pfam" id="PF23085">
    <property type="entry name" value="RRM_PARP14_3"/>
    <property type="match status" value="1"/>
</dbReference>
<evidence type="ECO:0000256" key="1">
    <source>
        <dbReference type="ARBA" id="ARBA00004123"/>
    </source>
</evidence>
<accession>A0AAD9DW37</accession>
<dbReference type="PROSITE" id="PS51059">
    <property type="entry name" value="PARP_CATALYTIC"/>
    <property type="match status" value="1"/>
</dbReference>
<evidence type="ECO:0000256" key="2">
    <source>
        <dbReference type="ARBA" id="ARBA00022676"/>
    </source>
</evidence>
<dbReference type="Pfam" id="PF00644">
    <property type="entry name" value="PARP"/>
    <property type="match status" value="1"/>
</dbReference>
<evidence type="ECO:0000259" key="9">
    <source>
        <dbReference type="PROSITE" id="PS51059"/>
    </source>
</evidence>
<dbReference type="GO" id="GO:0010629">
    <property type="term" value="P:negative regulation of gene expression"/>
    <property type="evidence" value="ECO:0007669"/>
    <property type="project" value="TreeGrafter"/>
</dbReference>
<evidence type="ECO:0000256" key="6">
    <source>
        <dbReference type="ARBA" id="ARBA00024347"/>
    </source>
</evidence>
<dbReference type="SUPFAM" id="SSF52949">
    <property type="entry name" value="Macro domain-like"/>
    <property type="match status" value="3"/>
</dbReference>
<dbReference type="SUPFAM" id="SSF117839">
    <property type="entry name" value="WWE domain"/>
    <property type="match status" value="1"/>
</dbReference>
<organism evidence="11 12">
    <name type="scientific">Electrophorus voltai</name>
    <dbReference type="NCBI Taxonomy" id="2609070"/>
    <lineage>
        <taxon>Eukaryota</taxon>
        <taxon>Metazoa</taxon>
        <taxon>Chordata</taxon>
        <taxon>Craniata</taxon>
        <taxon>Vertebrata</taxon>
        <taxon>Euteleostomi</taxon>
        <taxon>Actinopterygii</taxon>
        <taxon>Neopterygii</taxon>
        <taxon>Teleostei</taxon>
        <taxon>Ostariophysi</taxon>
        <taxon>Gymnotiformes</taxon>
        <taxon>Gymnotoidei</taxon>
        <taxon>Gymnotidae</taxon>
        <taxon>Electrophorus</taxon>
    </lineage>
</organism>
<dbReference type="InterPro" id="IPR004170">
    <property type="entry name" value="WWE_dom"/>
</dbReference>
<dbReference type="PROSITE" id="PS51154">
    <property type="entry name" value="MACRO"/>
    <property type="match status" value="3"/>
</dbReference>
<dbReference type="GO" id="GO:0003950">
    <property type="term" value="F:NAD+ poly-ADP-ribosyltransferase activity"/>
    <property type="evidence" value="ECO:0007669"/>
    <property type="project" value="UniProtKB-UniRule"/>
</dbReference>
<dbReference type="GO" id="GO:1990404">
    <property type="term" value="F:NAD+-protein mono-ADP-ribosyltransferase activity"/>
    <property type="evidence" value="ECO:0007669"/>
    <property type="project" value="TreeGrafter"/>
</dbReference>
<dbReference type="InterPro" id="IPR052056">
    <property type="entry name" value="Mono-ARTD/PARP"/>
</dbReference>
<dbReference type="GO" id="GO:0005634">
    <property type="term" value="C:nucleus"/>
    <property type="evidence" value="ECO:0007669"/>
    <property type="project" value="UniProtKB-SubCell"/>
</dbReference>
<dbReference type="Gene3D" id="3.90.228.10">
    <property type="match status" value="1"/>
</dbReference>
<feature type="domain" description="PARP catalytic" evidence="9">
    <location>
        <begin position="1201"/>
        <end position="1405"/>
    </location>
</feature>
<evidence type="ECO:0000313" key="12">
    <source>
        <dbReference type="Proteomes" id="UP001239994"/>
    </source>
</evidence>
<feature type="domain" description="Macro" evidence="10">
    <location>
        <begin position="810"/>
        <end position="983"/>
    </location>
</feature>
<comment type="caution">
    <text evidence="11">The sequence shown here is derived from an EMBL/GenBank/DDBJ whole genome shotgun (WGS) entry which is preliminary data.</text>
</comment>
<dbReference type="PANTHER" id="PTHR14453">
    <property type="entry name" value="PARP/ZINC FINGER CCCH TYPE DOMAIN CONTAINING PROTEIN"/>
    <property type="match status" value="1"/>
</dbReference>
<keyword evidence="12" id="KW-1185">Reference proteome</keyword>
<reference evidence="11" key="1">
    <citation type="submission" date="2023-03" db="EMBL/GenBank/DDBJ databases">
        <title>Electrophorus voltai genome.</title>
        <authorList>
            <person name="Bian C."/>
        </authorList>
    </citation>
    <scope>NUCLEOTIDE SEQUENCE</scope>
    <source>
        <strain evidence="11">CB-2022</strain>
        <tissue evidence="11">Muscle</tissue>
    </source>
</reference>
<proteinExistence type="inferred from homology"/>
<dbReference type="FunFam" id="3.90.228.10:FF:000008">
    <property type="entry name" value="Poly [ADP-ribose] polymerase"/>
    <property type="match status" value="1"/>
</dbReference>
<gene>
    <name evidence="11" type="ORF">P4O66_008005</name>
</gene>
<dbReference type="SMART" id="SM00506">
    <property type="entry name" value="A1pp"/>
    <property type="match status" value="3"/>
</dbReference>
<dbReference type="GO" id="GO:0070212">
    <property type="term" value="P:protein poly-ADP-ribosylation"/>
    <property type="evidence" value="ECO:0007669"/>
    <property type="project" value="TreeGrafter"/>
</dbReference>
<comment type="subcellular location">
    <subcellularLocation>
        <location evidence="1">Nucleus</location>
    </subcellularLocation>
</comment>
<evidence type="ECO:0000256" key="3">
    <source>
        <dbReference type="ARBA" id="ARBA00022679"/>
    </source>
</evidence>
<keyword evidence="4 7" id="KW-0520">NAD</keyword>
<dbReference type="Gene3D" id="3.30.720.50">
    <property type="match status" value="1"/>
</dbReference>
<dbReference type="SUPFAM" id="SSF56399">
    <property type="entry name" value="ADP-ribosylation"/>
    <property type="match status" value="1"/>
</dbReference>
<dbReference type="PANTHER" id="PTHR14453:SF101">
    <property type="entry name" value="POLY [ADP-RIBOSE] POLYMERASE"/>
    <property type="match status" value="1"/>
</dbReference>
<dbReference type="CDD" id="cd01439">
    <property type="entry name" value="TCCD_inducible_PARP_like"/>
    <property type="match status" value="1"/>
</dbReference>
<keyword evidence="3 7" id="KW-0808">Transferase</keyword>
<sequence length="1405" mass="156056">MGERTLILEGLPDYLDRVKSKLELYFKNKRRSGGEILQIREDPENKRKALLIYVNEMDLKKVLEKRVHRIDFKGIGVVELTVKLLQEQCTDVERVTASVPPTSQLQTLEHSKVAQGTGDKAGTEIHKGNEKNTNALNLLISTVESIEKDTLTMYFEQFTEHVEIINHGQNSWILKLTNQTDLQKILTQEEHEFGLSVEVYKEGYVADKWDPHRFILTGFKNSCKCKLITVFIGSCSQKSDHTWELLDDDRIVVTFKEDIDAQSFLKKCASKRLQDMEIAAIQLELTDSVLVQGDMSKIKEDILNLYFSNKKRSGGGEIKSLVWVKENNSAMISFEDCYVAQQVVEQKHHLCNTELSTLLYYPCQNKGLMGKMPSLSNIPTSIIVPVEENILSFIEKNEQHKNDFQNQLKMVHANVTFDKTTSPKVIVLEMDIDKESLGALRVGLTWESKARNEALAFLSKYSMAELDLEVEGFSNTSAHPTSTASQSDTEVTVHGVLVSLKKGDITKETVDVIVNSNNISLDLNTGVSGAILSGAGKSVEDECKKHGPQKHNGVVFTSGGNLSCKHIAHMVGPKSADDIVVSIEKILNLCESNKAAKVAVPAIGTVKIAGVRIEVKKGNITNETVQGIVNTTNDQMNLKRGVSGAIFRAAGPSVEQECQKHGKLQSDTTAVTSAGNLQCDYIIHMMGPHSAVDATLRVKKVLERCEEKQIRTVSFPAVGTGGGRLKNMESITAMLQGFEEHLSMCASTAIKLIYVVIDQDEVLSEFLQGLKQWAANTQEDTDDEDGELEDEEFESCCSLDEDEEEENVGNANPTEALIGPVRVKVFCGDITKQATEAIVSSTNTSLNLRSGVSGAILKAAGQSVEEECKKFGTQPSNGVVLTKAGNLPIKNIVHMVGQTKEKEITRSMYKVLKKCEESTIQSVSFPALGTGAGNLAASQVANAMIDAVANFSIDSPIFLKSVHIVIFQQKMLQDFQEALKKFKKISLRSLGQTKQTQVGSNPVNPPLCLAAATAAVTFPVTNVEVYGLSSVDLAKTKKFLEDLISEECTSKEIQSSHLASLPKAEKEAIVALSQSNQVCVLVAAPDKLTVSGKKDDVLDAVLKINNFLQAARDRETQKGEERRLRETLCWEKAEGDAWVSLESSISYQLELAFHKKEQMLTYQEKGDTYTVDFKEMKVVNIKGNTCRIKRTLLGDSETAIIQSPPTWDKMDGRDLEIITLLEDTEEYKKIGKDFLHSCKLQNIAAVQVVQIQRIQSQRQWQRYSVLKQAVDKKYPKQKNEQFLYHGTTKDICEKINKNGFNRSFCGRNAVVHGDGTYFAKEAWYSCQDRYSNKDENGLKYIYKARVVTGLPCKSRKGMKEPDPLDPNDPKAGLYDCAVDNLQCPFIFVVFCDAGAYPDYLITFKN</sequence>
<dbReference type="CDD" id="cd12547">
    <property type="entry name" value="RRM1_2_PAR10"/>
    <property type="match status" value="1"/>
</dbReference>
<keyword evidence="2 7" id="KW-0328">Glycosyltransferase</keyword>
<evidence type="ECO:0000259" key="10">
    <source>
        <dbReference type="PROSITE" id="PS51154"/>
    </source>
</evidence>
<name>A0AAD9DW37_9TELE</name>
<keyword evidence="5" id="KW-0539">Nucleus</keyword>
<evidence type="ECO:0000256" key="5">
    <source>
        <dbReference type="ARBA" id="ARBA00023242"/>
    </source>
</evidence>
<evidence type="ECO:0000259" key="8">
    <source>
        <dbReference type="PROSITE" id="PS50918"/>
    </source>
</evidence>
<dbReference type="EMBL" id="JAROKS010000013">
    <property type="protein sequence ID" value="KAK1797640.1"/>
    <property type="molecule type" value="Genomic_DNA"/>
</dbReference>
<dbReference type="GO" id="GO:0003714">
    <property type="term" value="F:transcription corepressor activity"/>
    <property type="evidence" value="ECO:0007669"/>
    <property type="project" value="TreeGrafter"/>
</dbReference>
<dbReference type="InterPro" id="IPR057044">
    <property type="entry name" value="PARP14_KH_1"/>
</dbReference>
<dbReference type="Proteomes" id="UP001239994">
    <property type="component" value="Unassembled WGS sequence"/>
</dbReference>
<dbReference type="InterPro" id="IPR057051">
    <property type="entry name" value="PARP14_RPM_1"/>
</dbReference>
<dbReference type="Gene3D" id="3.40.220.10">
    <property type="entry name" value="Leucine Aminopeptidase, subunit E, domain 1"/>
    <property type="match status" value="3"/>
</dbReference>
<dbReference type="PROSITE" id="PS50918">
    <property type="entry name" value="WWE"/>
    <property type="match status" value="1"/>
</dbReference>
<comment type="similarity">
    <text evidence="6">Belongs to the ARTD/PARP family.</text>
</comment>
<evidence type="ECO:0000313" key="11">
    <source>
        <dbReference type="EMBL" id="KAK1797640.1"/>
    </source>
</evidence>
<feature type="domain" description="WWE" evidence="8">
    <location>
        <begin position="1116"/>
        <end position="1191"/>
    </location>
</feature>
<dbReference type="EC" id="2.4.2.-" evidence="7"/>
<dbReference type="InterPro" id="IPR037197">
    <property type="entry name" value="WWE_dom_sf"/>
</dbReference>
<dbReference type="InterPro" id="IPR012317">
    <property type="entry name" value="Poly(ADP-ribose)pol_cat_dom"/>
</dbReference>
<evidence type="ECO:0000256" key="7">
    <source>
        <dbReference type="RuleBase" id="RU362114"/>
    </source>
</evidence>
<dbReference type="InterPro" id="IPR043472">
    <property type="entry name" value="Macro_dom-like"/>
</dbReference>